<dbReference type="Pfam" id="PF02773">
    <property type="entry name" value="S-AdoMet_synt_C"/>
    <property type="match status" value="1"/>
</dbReference>
<accession>A0ABY2R081</accession>
<reference evidence="19 20" key="1">
    <citation type="submission" date="2019-04" db="EMBL/GenBank/DDBJ databases">
        <title>Genome sequence of strain 7209-2.</title>
        <authorList>
            <person name="Gao J."/>
            <person name="Sun J."/>
        </authorList>
    </citation>
    <scope>NUCLEOTIDE SEQUENCE [LARGE SCALE GENOMIC DNA]</scope>
    <source>
        <strain evidence="19 20">7209-2</strain>
    </source>
</reference>
<comment type="similarity">
    <text evidence="4 15">Belongs to the AdoMet synthase family.</text>
</comment>
<keyword evidence="7 19" id="KW-0808">Transferase</keyword>
<feature type="domain" description="S-adenosylmethionine synthetase N-terminal" evidence="16">
    <location>
        <begin position="4"/>
        <end position="121"/>
    </location>
</feature>
<dbReference type="InterPro" id="IPR022628">
    <property type="entry name" value="S-AdoMet_synt_N"/>
</dbReference>
<dbReference type="InterPro" id="IPR022629">
    <property type="entry name" value="S-AdoMet_synt_central"/>
</dbReference>
<comment type="subunit">
    <text evidence="14">Homotetramer.</text>
</comment>
<evidence type="ECO:0000256" key="12">
    <source>
        <dbReference type="ARBA" id="ARBA00022958"/>
    </source>
</evidence>
<evidence type="ECO:0000256" key="13">
    <source>
        <dbReference type="NCBIfam" id="TIGR01034"/>
    </source>
</evidence>
<dbReference type="PANTHER" id="PTHR11964">
    <property type="entry name" value="S-ADENOSYLMETHIONINE SYNTHETASE"/>
    <property type="match status" value="1"/>
</dbReference>
<sequence>MRANYLFTSESVSEGHPDKVCDRISDEIVDLVYREAAKTGVDPWTVRIACETLATTNRVVIAGEVRLPSSLMKTDKNGNEVINPAKFKSAARKAIRDIGYEQDGFHWKTAKIDVLLHSQSAHIAQGVDQAADSSNSEGAGDQGIMFGYACKETPDLMPAPIYYSHKILQTLSTARKKGEGDVGKLGPDAKSQVTVRYVDGKPAEATSIVLSTQHLDENWDSKKVREVVEPFIREALGELKIADDCAWYINPTGKFVIGGPDGDAGLTGRKIIVDTYGGAAPHGGGAFSGKDTTKVDRSAAYAARYLAKNVVAAGLAERCTIQISYAIGIAQPLSIYVDLHGTGKVTEDEVEAGIRKVMDLSPSGIRRHLDLNKPIYAKTSAYGHFGRKAGRDGSFSWEKLDLVKPLKDAIKA</sequence>
<gene>
    <name evidence="19" type="ORF">E9677_04390</name>
</gene>
<dbReference type="InterPro" id="IPR022636">
    <property type="entry name" value="S-AdoMet_synthetase_sfam"/>
</dbReference>
<evidence type="ECO:0000256" key="9">
    <source>
        <dbReference type="ARBA" id="ARBA00022741"/>
    </source>
</evidence>
<dbReference type="SUPFAM" id="SSF55973">
    <property type="entry name" value="S-adenosylmethionine synthetase"/>
    <property type="match status" value="3"/>
</dbReference>
<evidence type="ECO:0000256" key="14">
    <source>
        <dbReference type="RuleBase" id="RU000542"/>
    </source>
</evidence>
<dbReference type="Gene3D" id="3.30.300.10">
    <property type="match status" value="3"/>
</dbReference>
<dbReference type="Proteomes" id="UP000309667">
    <property type="component" value="Unassembled WGS sequence"/>
</dbReference>
<dbReference type="PROSITE" id="PS00377">
    <property type="entry name" value="ADOMET_SYNTHASE_2"/>
    <property type="match status" value="1"/>
</dbReference>
<protein>
    <recommendedName>
        <fullName evidence="5 13">Methionine adenosyltransferase</fullName>
        <ecNumber evidence="5 13">2.5.1.6</ecNumber>
    </recommendedName>
</protein>
<comment type="subcellular location">
    <subcellularLocation>
        <location evidence="14">Cytoplasm</location>
    </subcellularLocation>
</comment>
<evidence type="ECO:0000256" key="1">
    <source>
        <dbReference type="ARBA" id="ARBA00001946"/>
    </source>
</evidence>
<comment type="cofactor">
    <cofactor evidence="1">
        <name>Mg(2+)</name>
        <dbReference type="ChEBI" id="CHEBI:18420"/>
    </cofactor>
</comment>
<evidence type="ECO:0000313" key="19">
    <source>
        <dbReference type="EMBL" id="THV17229.1"/>
    </source>
</evidence>
<dbReference type="InterPro" id="IPR022631">
    <property type="entry name" value="ADOMET_SYNTHASE_CS"/>
</dbReference>
<evidence type="ECO:0000259" key="17">
    <source>
        <dbReference type="Pfam" id="PF02772"/>
    </source>
</evidence>
<dbReference type="RefSeq" id="WP_136556840.1">
    <property type="nucleotide sequence ID" value="NZ_STGT01000001.1"/>
</dbReference>
<feature type="domain" description="S-adenosylmethionine synthetase central" evidence="17">
    <location>
        <begin position="137"/>
        <end position="255"/>
    </location>
</feature>
<evidence type="ECO:0000256" key="10">
    <source>
        <dbReference type="ARBA" id="ARBA00022840"/>
    </source>
</evidence>
<organism evidence="19 20">
    <name type="scientific">Rhizobium rhizophilum</name>
    <dbReference type="NCBI Taxonomy" id="1850373"/>
    <lineage>
        <taxon>Bacteria</taxon>
        <taxon>Pseudomonadati</taxon>
        <taxon>Pseudomonadota</taxon>
        <taxon>Alphaproteobacteria</taxon>
        <taxon>Hyphomicrobiales</taxon>
        <taxon>Rhizobiaceae</taxon>
        <taxon>Rhizobium/Agrobacterium group</taxon>
        <taxon>Rhizobium</taxon>
    </lineage>
</organism>
<keyword evidence="12 14" id="KW-0630">Potassium</keyword>
<keyword evidence="9" id="KW-0547">Nucleotide-binding</keyword>
<dbReference type="NCBIfam" id="TIGR01034">
    <property type="entry name" value="metK"/>
    <property type="match status" value="1"/>
</dbReference>
<evidence type="ECO:0000256" key="2">
    <source>
        <dbReference type="ARBA" id="ARBA00001958"/>
    </source>
</evidence>
<comment type="cofactor">
    <cofactor evidence="2">
        <name>K(+)</name>
        <dbReference type="ChEBI" id="CHEBI:29103"/>
    </cofactor>
</comment>
<dbReference type="EMBL" id="STGT01000001">
    <property type="protein sequence ID" value="THV17229.1"/>
    <property type="molecule type" value="Genomic_DNA"/>
</dbReference>
<keyword evidence="20" id="KW-1185">Reference proteome</keyword>
<keyword evidence="8 14" id="KW-0479">Metal-binding</keyword>
<evidence type="ECO:0000256" key="15">
    <source>
        <dbReference type="RuleBase" id="RU004462"/>
    </source>
</evidence>
<dbReference type="PIRSF" id="PIRSF000497">
    <property type="entry name" value="MAT"/>
    <property type="match status" value="1"/>
</dbReference>
<evidence type="ECO:0000256" key="3">
    <source>
        <dbReference type="ARBA" id="ARBA00005224"/>
    </source>
</evidence>
<dbReference type="InterPro" id="IPR002133">
    <property type="entry name" value="S-AdoMet_synthetase"/>
</dbReference>
<evidence type="ECO:0000256" key="8">
    <source>
        <dbReference type="ARBA" id="ARBA00022723"/>
    </source>
</evidence>
<dbReference type="EC" id="2.5.1.6" evidence="5 13"/>
<dbReference type="PROSITE" id="PS00376">
    <property type="entry name" value="ADOMET_SYNTHASE_1"/>
    <property type="match status" value="1"/>
</dbReference>
<comment type="caution">
    <text evidence="19">The sequence shown here is derived from an EMBL/GenBank/DDBJ whole genome shotgun (WGS) entry which is preliminary data.</text>
</comment>
<evidence type="ECO:0000313" key="20">
    <source>
        <dbReference type="Proteomes" id="UP000309667"/>
    </source>
</evidence>
<dbReference type="CDD" id="cd18079">
    <property type="entry name" value="S-AdoMet_synt"/>
    <property type="match status" value="1"/>
</dbReference>
<evidence type="ECO:0000259" key="18">
    <source>
        <dbReference type="Pfam" id="PF02773"/>
    </source>
</evidence>
<evidence type="ECO:0000256" key="6">
    <source>
        <dbReference type="ARBA" id="ARBA00022563"/>
    </source>
</evidence>
<comment type="pathway">
    <text evidence="3">Amino-acid biosynthesis; S-adenosyl-L-methionine biosynthesis; S-adenosyl-L-methionine from L-methionine: step 1/1.</text>
</comment>
<keyword evidence="10" id="KW-0067">ATP-binding</keyword>
<proteinExistence type="inferred from homology"/>
<evidence type="ECO:0000256" key="7">
    <source>
        <dbReference type="ARBA" id="ARBA00022679"/>
    </source>
</evidence>
<feature type="domain" description="S-adenosylmethionine synthetase C-terminal" evidence="18">
    <location>
        <begin position="257"/>
        <end position="399"/>
    </location>
</feature>
<evidence type="ECO:0000256" key="4">
    <source>
        <dbReference type="ARBA" id="ARBA00009685"/>
    </source>
</evidence>
<keyword evidence="11 14" id="KW-0460">Magnesium</keyword>
<dbReference type="InterPro" id="IPR022630">
    <property type="entry name" value="S-AdoMet_synt_C"/>
</dbReference>
<dbReference type="Pfam" id="PF00438">
    <property type="entry name" value="S-AdoMet_synt_N"/>
    <property type="match status" value="1"/>
</dbReference>
<evidence type="ECO:0000259" key="16">
    <source>
        <dbReference type="Pfam" id="PF00438"/>
    </source>
</evidence>
<dbReference type="GO" id="GO:0004478">
    <property type="term" value="F:methionine adenosyltransferase activity"/>
    <property type="evidence" value="ECO:0007669"/>
    <property type="project" value="UniProtKB-EC"/>
</dbReference>
<dbReference type="Pfam" id="PF02772">
    <property type="entry name" value="S-AdoMet_synt_M"/>
    <property type="match status" value="1"/>
</dbReference>
<evidence type="ECO:0000256" key="11">
    <source>
        <dbReference type="ARBA" id="ARBA00022842"/>
    </source>
</evidence>
<evidence type="ECO:0000256" key="5">
    <source>
        <dbReference type="ARBA" id="ARBA00012828"/>
    </source>
</evidence>
<name>A0ABY2R081_9HYPH</name>
<keyword evidence="6" id="KW-0554">One-carbon metabolism</keyword>